<feature type="region of interest" description="Disordered" evidence="1">
    <location>
        <begin position="1"/>
        <end position="25"/>
    </location>
</feature>
<dbReference type="EMBL" id="GBRH01227132">
    <property type="protein sequence ID" value="JAD70763.1"/>
    <property type="molecule type" value="Transcribed_RNA"/>
</dbReference>
<evidence type="ECO:0000313" key="2">
    <source>
        <dbReference type="EMBL" id="JAD70763.1"/>
    </source>
</evidence>
<protein>
    <submittedName>
        <fullName evidence="2">Uncharacterized protein</fullName>
    </submittedName>
</protein>
<reference evidence="2" key="2">
    <citation type="journal article" date="2015" name="Data Brief">
        <title>Shoot transcriptome of the giant reed, Arundo donax.</title>
        <authorList>
            <person name="Barrero R.A."/>
            <person name="Guerrero F.D."/>
            <person name="Moolhuijzen P."/>
            <person name="Goolsby J.A."/>
            <person name="Tidwell J."/>
            <person name="Bellgard S.E."/>
            <person name="Bellgard M.I."/>
        </authorList>
    </citation>
    <scope>NUCLEOTIDE SEQUENCE</scope>
    <source>
        <tissue evidence="2">Shoot tissue taken approximately 20 cm above the soil surface</tissue>
    </source>
</reference>
<reference evidence="2" key="1">
    <citation type="submission" date="2014-09" db="EMBL/GenBank/DDBJ databases">
        <authorList>
            <person name="Magalhaes I.L.F."/>
            <person name="Oliveira U."/>
            <person name="Santos F.R."/>
            <person name="Vidigal T.H.D.A."/>
            <person name="Brescovit A.D."/>
            <person name="Santos A.J."/>
        </authorList>
    </citation>
    <scope>NUCLEOTIDE SEQUENCE</scope>
    <source>
        <tissue evidence="2">Shoot tissue taken approximately 20 cm above the soil surface</tissue>
    </source>
</reference>
<accession>A0A0A9C8H5</accession>
<sequence>MDGSDLGLKSSSSDLNKNKKTLPRI</sequence>
<organism evidence="2">
    <name type="scientific">Arundo donax</name>
    <name type="common">Giant reed</name>
    <name type="synonym">Donax arundinaceus</name>
    <dbReference type="NCBI Taxonomy" id="35708"/>
    <lineage>
        <taxon>Eukaryota</taxon>
        <taxon>Viridiplantae</taxon>
        <taxon>Streptophyta</taxon>
        <taxon>Embryophyta</taxon>
        <taxon>Tracheophyta</taxon>
        <taxon>Spermatophyta</taxon>
        <taxon>Magnoliopsida</taxon>
        <taxon>Liliopsida</taxon>
        <taxon>Poales</taxon>
        <taxon>Poaceae</taxon>
        <taxon>PACMAD clade</taxon>
        <taxon>Arundinoideae</taxon>
        <taxon>Arundineae</taxon>
        <taxon>Arundo</taxon>
    </lineage>
</organism>
<evidence type="ECO:0000256" key="1">
    <source>
        <dbReference type="SAM" id="MobiDB-lite"/>
    </source>
</evidence>
<name>A0A0A9C8H5_ARUDO</name>
<proteinExistence type="predicted"/>
<dbReference type="AlphaFoldDB" id="A0A0A9C8H5"/>
<feature type="compositionally biased region" description="Low complexity" evidence="1">
    <location>
        <begin position="1"/>
        <end position="15"/>
    </location>
</feature>